<dbReference type="Gene3D" id="3.40.50.720">
    <property type="entry name" value="NAD(P)-binding Rossmann-like Domain"/>
    <property type="match status" value="1"/>
</dbReference>
<keyword evidence="2" id="KW-1133">Transmembrane helix</keyword>
<dbReference type="EMBL" id="JASJQH010007376">
    <property type="protein sequence ID" value="KAK9709854.1"/>
    <property type="molecule type" value="Genomic_DNA"/>
</dbReference>
<dbReference type="PANTHER" id="PTHR12286">
    <property type="entry name" value="SACCHAROPINE DEHYDROGENASE-LIKE OXIDOREDUCTASE"/>
    <property type="match status" value="1"/>
</dbReference>
<proteinExistence type="inferred from homology"/>
<evidence type="ECO:0000256" key="2">
    <source>
        <dbReference type="SAM" id="Phobius"/>
    </source>
</evidence>
<accession>A0ABR2VY28</accession>
<evidence type="ECO:0000313" key="5">
    <source>
        <dbReference type="Proteomes" id="UP001479436"/>
    </source>
</evidence>
<keyword evidence="2" id="KW-0812">Transmembrane</keyword>
<evidence type="ECO:0000313" key="4">
    <source>
        <dbReference type="EMBL" id="KAK9709854.1"/>
    </source>
</evidence>
<keyword evidence="2" id="KW-0472">Membrane</keyword>
<dbReference type="InterPro" id="IPR051276">
    <property type="entry name" value="Saccharopine_DH-like_oxidrdct"/>
</dbReference>
<dbReference type="InterPro" id="IPR036291">
    <property type="entry name" value="NAD(P)-bd_dom_sf"/>
</dbReference>
<keyword evidence="5" id="KW-1185">Reference proteome</keyword>
<organism evidence="4 5">
    <name type="scientific">Basidiobolus ranarum</name>
    <dbReference type="NCBI Taxonomy" id="34480"/>
    <lineage>
        <taxon>Eukaryota</taxon>
        <taxon>Fungi</taxon>
        <taxon>Fungi incertae sedis</taxon>
        <taxon>Zoopagomycota</taxon>
        <taxon>Entomophthoromycotina</taxon>
        <taxon>Basidiobolomycetes</taxon>
        <taxon>Basidiobolales</taxon>
        <taxon>Basidiobolaceae</taxon>
        <taxon>Basidiobolus</taxon>
    </lineage>
</organism>
<comment type="similarity">
    <text evidence="1">Belongs to the saccharopine dehydrogenase family.</text>
</comment>
<dbReference type="SUPFAM" id="SSF51735">
    <property type="entry name" value="NAD(P)-binding Rossmann-fold domains"/>
    <property type="match status" value="1"/>
</dbReference>
<protein>
    <recommendedName>
        <fullName evidence="3">Saccharopine dehydrogenase NADP binding domain-containing protein</fullName>
    </recommendedName>
</protein>
<dbReference type="PANTHER" id="PTHR12286:SF5">
    <property type="entry name" value="SACCHAROPINE DEHYDROGENASE-LIKE OXIDOREDUCTASE"/>
    <property type="match status" value="1"/>
</dbReference>
<dbReference type="InterPro" id="IPR005097">
    <property type="entry name" value="Sacchrp_dh_NADP-bd"/>
</dbReference>
<dbReference type="Proteomes" id="UP001479436">
    <property type="component" value="Unassembled WGS sequence"/>
</dbReference>
<feature type="transmembrane region" description="Helical" evidence="2">
    <location>
        <begin position="278"/>
        <end position="302"/>
    </location>
</feature>
<feature type="domain" description="Saccharopine dehydrogenase NADP binding" evidence="3">
    <location>
        <begin position="8"/>
        <end position="147"/>
    </location>
</feature>
<name>A0ABR2VY28_9FUNG</name>
<gene>
    <name evidence="4" type="ORF">K7432_008751</name>
</gene>
<reference evidence="4 5" key="1">
    <citation type="submission" date="2023-04" db="EMBL/GenBank/DDBJ databases">
        <title>Genome of Basidiobolus ranarum AG-B5.</title>
        <authorList>
            <person name="Stajich J.E."/>
            <person name="Carter-House D."/>
            <person name="Gryganskyi A."/>
        </authorList>
    </citation>
    <scope>NUCLEOTIDE SEQUENCE [LARGE SCALE GENOMIC DNA]</scope>
    <source>
        <strain evidence="4 5">AG-B5</strain>
    </source>
</reference>
<dbReference type="Pfam" id="PF03435">
    <property type="entry name" value="Sacchrp_dh_NADP"/>
    <property type="match status" value="1"/>
</dbReference>
<comment type="caution">
    <text evidence="4">The sequence shown here is derived from an EMBL/GenBank/DDBJ whole genome shotgun (WGS) entry which is preliminary data.</text>
</comment>
<evidence type="ECO:0000256" key="1">
    <source>
        <dbReference type="ARBA" id="ARBA00038048"/>
    </source>
</evidence>
<evidence type="ECO:0000259" key="3">
    <source>
        <dbReference type="Pfam" id="PF03435"/>
    </source>
</evidence>
<sequence>MSDRPYDIIVFGATGFTGKFVVEELSQLSLKTKFTWAIAGRSEEGLNRIADFVRVSTQKTAMDHSTEHTPHVIVADVNDASSIEEMCSRGKVLIDCVGPFRKFGEQVVKACIAQKCDYVDITGEPEYIERMMALYHEDAKRSGVTIVHACGFDSIPADLGVLFTKRELEKREVIPSSIEMYFRLHPGSSGVAGHYATYESLVYGISGVESLRQLRKQMKRPRVPIVGPKLKYSAKPRYDSRIKAWTFPFFFADPSIVRSTQQLTILEEEVGQSPPVQFSAYIVIGLFQFHYLILLFLYLLVLGTLANYEWGRNILLAHPKLFTYGSFSHEGPTVKQIEEAKFSSTFYAKGFTKSHHSNIDIDQLKTKQPDVEIITKVQGGEPGYHATPICVAQSALALLEFKGEGKIPAGVLTPAAAFAKTDLIERLNQHGVEFLVCNP</sequence>